<evidence type="ECO:0000256" key="2">
    <source>
        <dbReference type="PIRSR" id="PIRSR602401-1"/>
    </source>
</evidence>
<dbReference type="OrthoDB" id="44260at2759"/>
<gene>
    <name evidence="4" type="ORF">FCC1311_023701</name>
</gene>
<dbReference type="GO" id="GO:0005506">
    <property type="term" value="F:iron ion binding"/>
    <property type="evidence" value="ECO:0007669"/>
    <property type="project" value="InterPro"/>
</dbReference>
<accession>A0A2R5GEW9</accession>
<reference evidence="4 5" key="1">
    <citation type="submission" date="2017-12" db="EMBL/GenBank/DDBJ databases">
        <title>Sequencing, de novo assembly and annotation of complete genome of a new Thraustochytrid species, strain FCC1311.</title>
        <authorList>
            <person name="Sedici K."/>
            <person name="Godart F."/>
            <person name="Aiese Cigliano R."/>
            <person name="Sanseverino W."/>
            <person name="Barakat M."/>
            <person name="Ortet P."/>
            <person name="Marechal E."/>
            <person name="Cagnac O."/>
            <person name="Amato A."/>
        </authorList>
    </citation>
    <scope>NUCLEOTIDE SEQUENCE [LARGE SCALE GENOMIC DNA]</scope>
</reference>
<feature type="binding site" description="axial binding residue" evidence="2">
    <location>
        <position position="480"/>
    </location>
    <ligand>
        <name>heme</name>
        <dbReference type="ChEBI" id="CHEBI:30413"/>
    </ligand>
    <ligandPart>
        <name>Fe</name>
        <dbReference type="ChEBI" id="CHEBI:18248"/>
    </ligandPart>
</feature>
<comment type="cofactor">
    <cofactor evidence="2">
        <name>heme</name>
        <dbReference type="ChEBI" id="CHEBI:30413"/>
    </cofactor>
</comment>
<dbReference type="Proteomes" id="UP000241890">
    <property type="component" value="Unassembled WGS sequence"/>
</dbReference>
<name>A0A2R5GEW9_9STRA</name>
<dbReference type="AlphaFoldDB" id="A0A2R5GEW9"/>
<keyword evidence="2" id="KW-0408">Iron</keyword>
<evidence type="ECO:0000313" key="4">
    <source>
        <dbReference type="EMBL" id="GBG27143.1"/>
    </source>
</evidence>
<keyword evidence="2" id="KW-0479">Metal-binding</keyword>
<dbReference type="CDD" id="cd00302">
    <property type="entry name" value="cytochrome_P450"/>
    <property type="match status" value="1"/>
</dbReference>
<organism evidence="4 5">
    <name type="scientific">Hondaea fermentalgiana</name>
    <dbReference type="NCBI Taxonomy" id="2315210"/>
    <lineage>
        <taxon>Eukaryota</taxon>
        <taxon>Sar</taxon>
        <taxon>Stramenopiles</taxon>
        <taxon>Bigyra</taxon>
        <taxon>Labyrinthulomycetes</taxon>
        <taxon>Thraustochytrida</taxon>
        <taxon>Thraustochytriidae</taxon>
        <taxon>Hondaea</taxon>
    </lineage>
</organism>
<dbReference type="PANTHER" id="PTHR24305:SF166">
    <property type="entry name" value="CYTOCHROME P450 12A4, MITOCHONDRIAL-RELATED"/>
    <property type="match status" value="1"/>
</dbReference>
<comment type="caution">
    <text evidence="4">The sequence shown here is derived from an EMBL/GenBank/DDBJ whole genome shotgun (WGS) entry which is preliminary data.</text>
</comment>
<feature type="compositionally biased region" description="Low complexity" evidence="3">
    <location>
        <begin position="9"/>
        <end position="21"/>
    </location>
</feature>
<dbReference type="GO" id="GO:0020037">
    <property type="term" value="F:heme binding"/>
    <property type="evidence" value="ECO:0007669"/>
    <property type="project" value="InterPro"/>
</dbReference>
<dbReference type="Pfam" id="PF00067">
    <property type="entry name" value="p450"/>
    <property type="match status" value="1"/>
</dbReference>
<dbReference type="InterPro" id="IPR002401">
    <property type="entry name" value="Cyt_P450_E_grp-I"/>
</dbReference>
<feature type="region of interest" description="Disordered" evidence="3">
    <location>
        <begin position="1"/>
        <end position="21"/>
    </location>
</feature>
<dbReference type="InterPro" id="IPR050121">
    <property type="entry name" value="Cytochrome_P450_monoxygenase"/>
</dbReference>
<dbReference type="InParanoid" id="A0A2R5GEW9"/>
<dbReference type="InterPro" id="IPR001128">
    <property type="entry name" value="Cyt_P450"/>
</dbReference>
<evidence type="ECO:0000313" key="5">
    <source>
        <dbReference type="Proteomes" id="UP000241890"/>
    </source>
</evidence>
<proteinExistence type="inferred from homology"/>
<dbReference type="GO" id="GO:0004497">
    <property type="term" value="F:monooxygenase activity"/>
    <property type="evidence" value="ECO:0007669"/>
    <property type="project" value="InterPro"/>
</dbReference>
<dbReference type="PRINTS" id="PR00463">
    <property type="entry name" value="EP450I"/>
</dbReference>
<evidence type="ECO:0000256" key="3">
    <source>
        <dbReference type="SAM" id="MobiDB-lite"/>
    </source>
</evidence>
<keyword evidence="5" id="KW-1185">Reference proteome</keyword>
<evidence type="ECO:0000256" key="1">
    <source>
        <dbReference type="ARBA" id="ARBA00010617"/>
    </source>
</evidence>
<dbReference type="PRINTS" id="PR00385">
    <property type="entry name" value="P450"/>
</dbReference>
<dbReference type="GO" id="GO:0016705">
    <property type="term" value="F:oxidoreductase activity, acting on paired donors, with incorporation or reduction of molecular oxygen"/>
    <property type="evidence" value="ECO:0007669"/>
    <property type="project" value="InterPro"/>
</dbReference>
<dbReference type="InterPro" id="IPR036396">
    <property type="entry name" value="Cyt_P450_sf"/>
</dbReference>
<sequence length="544" mass="60203">MCGVAPSPTAGSSTGAESTGAGVQGVQELLSMLEDKTSEAEREALAAALPGPVRELGKDNAMLAMQRAARSGKLHEFWFDWSKRAGKGDPGTNILFPTAVIPKGSMPYIDYMLVIAHPDDCMRMARTHVRKAETYGIAFLGDGVLATRDVDHWREQREHLIEAFLPEASLSKIFDISVSRAEYAAKQKLTGLSEDGRGAFNINELFLFETMAQLQLALFGESEERMEETNVPLRAAFKEALTLDGPPLEAARLRGKARRVVQEYSNTLVARSQEQGRVGASEAMEDPHKNIKGPLTARMADFCPMSAQFDAKKVARDNASTLSFAGHDTTANLLTHIVYYLCQYPEWQKRLQVEVDDFLARHKDGITYEHLPELVEMKKVILETLRLAPSVPNGTFRETMFADTIHGADGKEIRVPKGVSFVLPVWNLHHNAKLWGDDCESFNPDRDWLPEEMWGAQENFKAYNPASHRFCPFTFGPRDCIGKAFALLEARTILVSFLSRFTFELAPPSAGKSVAEISINIGTLGPKDGLYVRAIPRTGGVARI</sequence>
<dbReference type="Gene3D" id="1.10.630.10">
    <property type="entry name" value="Cytochrome P450"/>
    <property type="match status" value="1"/>
</dbReference>
<dbReference type="PANTHER" id="PTHR24305">
    <property type="entry name" value="CYTOCHROME P450"/>
    <property type="match status" value="1"/>
</dbReference>
<comment type="similarity">
    <text evidence="1">Belongs to the cytochrome P450 family.</text>
</comment>
<keyword evidence="2" id="KW-0349">Heme</keyword>
<protein>
    <submittedName>
        <fullName evidence="4">Cytochrome P450 4F12</fullName>
    </submittedName>
</protein>
<dbReference type="EMBL" id="BEYU01000028">
    <property type="protein sequence ID" value="GBG27143.1"/>
    <property type="molecule type" value="Genomic_DNA"/>
</dbReference>
<dbReference type="SUPFAM" id="SSF48264">
    <property type="entry name" value="Cytochrome P450"/>
    <property type="match status" value="1"/>
</dbReference>